<dbReference type="EMBL" id="BK015006">
    <property type="protein sequence ID" value="DAD86621.1"/>
    <property type="molecule type" value="Genomic_DNA"/>
</dbReference>
<evidence type="ECO:0000313" key="1">
    <source>
        <dbReference type="EMBL" id="DAD86621.1"/>
    </source>
</evidence>
<protein>
    <submittedName>
        <fullName evidence="1">Virion structural protein</fullName>
    </submittedName>
</protein>
<accession>A0A8S5MW38</accession>
<name>A0A8S5MW38_9CAUD</name>
<reference evidence="1" key="1">
    <citation type="journal article" date="2021" name="Proc. Natl. Acad. Sci. U.S.A.">
        <title>A Catalog of Tens of Thousands of Viruses from Human Metagenomes Reveals Hidden Associations with Chronic Diseases.</title>
        <authorList>
            <person name="Tisza M.J."/>
            <person name="Buck C.B."/>
        </authorList>
    </citation>
    <scope>NUCLEOTIDE SEQUENCE</scope>
    <source>
        <strain evidence="1">Ct3wi9</strain>
    </source>
</reference>
<proteinExistence type="predicted"/>
<sequence length="360" mass="39279">MALNTGSSNSSNSSKSTGILDKAIESVWFEGPEKSKSIGDTFGKDIDQILGEFKQKSITNLDTLFKQGVNGLGGLLGGFVSKFNLKSLGIDPNKVKDYIDQGKRIASAASQGLEVYKQFKEGNYSLVLDSLGGVLGNNLVNMGKYGLEMRDLVKNADFHSFAGLMDFVSNVTGVNMADALGISEMQAKIGALVQLAQEYGGADLIAKLQGKLFGEGMYPGLEQALATNLALNASFSQVDTIDEILKIIDGRMAGEINPDLINRILLNYRLPSNWKDNSLAQEKERLFRIFEKVDPNWDKEVINGKTYYKTKPWMAMSEDAKTLFGNDALYGVTIAIAGSYPELTVKEGLNLTYPYLNLSV</sequence>
<organism evidence="1">
    <name type="scientific">Myoviridae sp. ct3wi9</name>
    <dbReference type="NCBI Taxonomy" id="2826610"/>
    <lineage>
        <taxon>Viruses</taxon>
        <taxon>Duplodnaviria</taxon>
        <taxon>Heunggongvirae</taxon>
        <taxon>Uroviricota</taxon>
        <taxon>Caudoviricetes</taxon>
    </lineage>
</organism>